<dbReference type="Gene3D" id="3.30.450.40">
    <property type="match status" value="1"/>
</dbReference>
<keyword evidence="4" id="KW-0804">Transcription</keyword>
<name>A0A8J3P7X3_9ACTN</name>
<dbReference type="InterPro" id="IPR011006">
    <property type="entry name" value="CheY-like_superfamily"/>
</dbReference>
<dbReference type="InterPro" id="IPR029016">
    <property type="entry name" value="GAF-like_dom_sf"/>
</dbReference>
<organism evidence="7 8">
    <name type="scientific">Catellatospora coxensis</name>
    <dbReference type="NCBI Taxonomy" id="310354"/>
    <lineage>
        <taxon>Bacteria</taxon>
        <taxon>Bacillati</taxon>
        <taxon>Actinomycetota</taxon>
        <taxon>Actinomycetes</taxon>
        <taxon>Micromonosporales</taxon>
        <taxon>Micromonosporaceae</taxon>
        <taxon>Catellatospora</taxon>
    </lineage>
</organism>
<dbReference type="Pfam" id="PF13185">
    <property type="entry name" value="GAF_2"/>
    <property type="match status" value="1"/>
</dbReference>
<dbReference type="AlphaFoldDB" id="A0A8J3P7X3"/>
<feature type="region of interest" description="Disordered" evidence="5">
    <location>
        <begin position="1"/>
        <end position="48"/>
    </location>
</feature>
<dbReference type="GO" id="GO:0016301">
    <property type="term" value="F:kinase activity"/>
    <property type="evidence" value="ECO:0007669"/>
    <property type="project" value="UniProtKB-KW"/>
</dbReference>
<dbReference type="SUPFAM" id="SSF55781">
    <property type="entry name" value="GAF domain-like"/>
    <property type="match status" value="1"/>
</dbReference>
<proteinExistence type="predicted"/>
<dbReference type="GO" id="GO:0003723">
    <property type="term" value="F:RNA binding"/>
    <property type="evidence" value="ECO:0007669"/>
    <property type="project" value="InterPro"/>
</dbReference>
<evidence type="ECO:0000256" key="3">
    <source>
        <dbReference type="ARBA" id="ARBA00023015"/>
    </source>
</evidence>
<feature type="compositionally biased region" description="Basic and acidic residues" evidence="5">
    <location>
        <begin position="134"/>
        <end position="169"/>
    </location>
</feature>
<evidence type="ECO:0000256" key="4">
    <source>
        <dbReference type="ARBA" id="ARBA00023163"/>
    </source>
</evidence>
<evidence type="ECO:0000256" key="5">
    <source>
        <dbReference type="SAM" id="MobiDB-lite"/>
    </source>
</evidence>
<dbReference type="InterPro" id="IPR005561">
    <property type="entry name" value="ANTAR"/>
</dbReference>
<reference evidence="7 8" key="1">
    <citation type="submission" date="2021-01" db="EMBL/GenBank/DDBJ databases">
        <title>Whole genome shotgun sequence of Catellatospora coxensis NBRC 107359.</title>
        <authorList>
            <person name="Komaki H."/>
            <person name="Tamura T."/>
        </authorList>
    </citation>
    <scope>NUCLEOTIDE SEQUENCE [LARGE SCALE GENOMIC DNA]</scope>
    <source>
        <strain evidence="7 8">NBRC 107359</strain>
    </source>
</reference>
<dbReference type="Pfam" id="PF03861">
    <property type="entry name" value="ANTAR"/>
    <property type="match status" value="1"/>
</dbReference>
<evidence type="ECO:0000256" key="2">
    <source>
        <dbReference type="ARBA" id="ARBA00022777"/>
    </source>
</evidence>
<dbReference type="SMART" id="SM01012">
    <property type="entry name" value="ANTAR"/>
    <property type="match status" value="1"/>
</dbReference>
<dbReference type="PROSITE" id="PS50921">
    <property type="entry name" value="ANTAR"/>
    <property type="match status" value="1"/>
</dbReference>
<dbReference type="Proteomes" id="UP000630887">
    <property type="component" value="Unassembled WGS sequence"/>
</dbReference>
<protein>
    <recommendedName>
        <fullName evidence="6">ANTAR domain-containing protein</fullName>
    </recommendedName>
</protein>
<dbReference type="InterPro" id="IPR036388">
    <property type="entry name" value="WH-like_DNA-bd_sf"/>
</dbReference>
<keyword evidence="3" id="KW-0805">Transcription regulation</keyword>
<dbReference type="EMBL" id="BONI01000011">
    <property type="protein sequence ID" value="GIG05051.1"/>
    <property type="molecule type" value="Genomic_DNA"/>
</dbReference>
<evidence type="ECO:0000313" key="7">
    <source>
        <dbReference type="EMBL" id="GIG05051.1"/>
    </source>
</evidence>
<dbReference type="InterPro" id="IPR003018">
    <property type="entry name" value="GAF"/>
</dbReference>
<dbReference type="Gene3D" id="1.10.10.10">
    <property type="entry name" value="Winged helix-like DNA-binding domain superfamily/Winged helix DNA-binding domain"/>
    <property type="match status" value="1"/>
</dbReference>
<keyword evidence="2" id="KW-0418">Kinase</keyword>
<sequence>MTEERSEHRIAEAQSAARRDRDADERERLADEREQLADERESLADARDRLADRHDAELDRQELTFDSGQDEIGAAKEAVLRAEEAVDRAQARLRRSRAAYARMQARTANEAAAAQRALAVGGLDAEHARQDLVADQRDESAQARDSLADARDDEARSREQQADRREVAALRRQRRLPDGPLPPAGTDGAERQLTGHDEFDELVSEVLELILKTVAGCDCAAVRLWSRQRPVGAMATDGAAADLDDLAFNTGLGPGPQALHQDEPVHVTGLGRDRRWPELAAAAARLGVSSALCLTVGAGRPVASGGVLTLYGRVEDAFTAQDVELAGFLAACLAVGVTLAERRHEVERREAALHRGLSTRDVIGQAKGILMERRRLAASEAFELLRAASQQLNVKLADVAQYLADTGALPGPADAAALSAHDDHDAASVGGRQF</sequence>
<gene>
    <name evidence="7" type="ORF">Cco03nite_17510</name>
</gene>
<comment type="caution">
    <text evidence="7">The sequence shown here is derived from an EMBL/GenBank/DDBJ whole genome shotgun (WGS) entry which is preliminary data.</text>
</comment>
<feature type="domain" description="ANTAR" evidence="6">
    <location>
        <begin position="343"/>
        <end position="404"/>
    </location>
</feature>
<dbReference type="RefSeq" id="WP_203690871.1">
    <property type="nucleotide sequence ID" value="NZ_BAAALC010000016.1"/>
</dbReference>
<accession>A0A8J3P7X3</accession>
<feature type="region of interest" description="Disordered" evidence="5">
    <location>
        <begin position="134"/>
        <end position="191"/>
    </location>
</feature>
<evidence type="ECO:0000259" key="6">
    <source>
        <dbReference type="PROSITE" id="PS50921"/>
    </source>
</evidence>
<evidence type="ECO:0000256" key="1">
    <source>
        <dbReference type="ARBA" id="ARBA00022679"/>
    </source>
</evidence>
<keyword evidence="1" id="KW-0808">Transferase</keyword>
<keyword evidence="8" id="KW-1185">Reference proteome</keyword>
<dbReference type="SUPFAM" id="SSF52172">
    <property type="entry name" value="CheY-like"/>
    <property type="match status" value="1"/>
</dbReference>
<evidence type="ECO:0000313" key="8">
    <source>
        <dbReference type="Proteomes" id="UP000630887"/>
    </source>
</evidence>